<dbReference type="Proteomes" id="UP001500305">
    <property type="component" value="Unassembled WGS sequence"/>
</dbReference>
<name>A0ABN3EQ93_9ACTN</name>
<keyword evidence="2" id="KW-1185">Reference proteome</keyword>
<organism evidence="1 2">
    <name type="scientific">Kitasatospora cystarginea</name>
    <dbReference type="NCBI Taxonomy" id="58350"/>
    <lineage>
        <taxon>Bacteria</taxon>
        <taxon>Bacillati</taxon>
        <taxon>Actinomycetota</taxon>
        <taxon>Actinomycetes</taxon>
        <taxon>Kitasatosporales</taxon>
        <taxon>Streptomycetaceae</taxon>
        <taxon>Kitasatospora</taxon>
    </lineage>
</organism>
<dbReference type="EMBL" id="BAAATR010000034">
    <property type="protein sequence ID" value="GAA2266949.1"/>
    <property type="molecule type" value="Genomic_DNA"/>
</dbReference>
<evidence type="ECO:0000313" key="1">
    <source>
        <dbReference type="EMBL" id="GAA2266949.1"/>
    </source>
</evidence>
<comment type="caution">
    <text evidence="1">The sequence shown here is derived from an EMBL/GenBank/DDBJ whole genome shotgun (WGS) entry which is preliminary data.</text>
</comment>
<reference evidence="1 2" key="1">
    <citation type="journal article" date="2019" name="Int. J. Syst. Evol. Microbiol.">
        <title>The Global Catalogue of Microorganisms (GCM) 10K type strain sequencing project: providing services to taxonomists for standard genome sequencing and annotation.</title>
        <authorList>
            <consortium name="The Broad Institute Genomics Platform"/>
            <consortium name="The Broad Institute Genome Sequencing Center for Infectious Disease"/>
            <person name="Wu L."/>
            <person name="Ma J."/>
        </authorList>
    </citation>
    <scope>NUCLEOTIDE SEQUENCE [LARGE SCALE GENOMIC DNA]</scope>
    <source>
        <strain evidence="1 2">JCM 7356</strain>
    </source>
</reference>
<proteinExistence type="predicted"/>
<evidence type="ECO:0000313" key="2">
    <source>
        <dbReference type="Proteomes" id="UP001500305"/>
    </source>
</evidence>
<gene>
    <name evidence="1" type="ORF">GCM10010430_60110</name>
</gene>
<sequence length="77" mass="8396">MSTAVLADRDIVADFVAVLAHHRHLHSAEPLGDGRWRVRRTGTGSAEILSSDQTEEMVMDHLIAAFAARGLANPDDF</sequence>
<dbReference type="RefSeq" id="WP_344639666.1">
    <property type="nucleotide sequence ID" value="NZ_BAAATR010000034.1"/>
</dbReference>
<accession>A0ABN3EQ93</accession>
<protein>
    <submittedName>
        <fullName evidence="1">Uncharacterized protein</fullName>
    </submittedName>
</protein>